<sequence>MYDHGERFEKHGFYNILVFLAIFIPLNMALAIFYALWCKVENFLVYFTAASFITAIVASVLLVHYRRLFDQGLFGTLQYSSEECNWVGRNIPFVDLLPSGTQNFWAGSMYCKPETIKIKASIDTDGVLKVDCGGKHVGNVYIDVLPETREWPLRDKDMWHRYNHLVLDRSVRLTYSQNDPFVVNNKTQAVVVRCGLSSKIVTRVSPPVHSIAEYVPPADSDTRTDSNSKSKLKHAAFAALGNERASHTRPNVVFLMLDAVSHRQFYRRLPKSVQVLRTLHRPGINRMYELYRYHSVGFSTDNNTRAMYIGEVLATKSNPLPIWAYYRDRGYVTARVETGCDDWANEYVGNKYTSDSFSVGNRSLDYELTSPFCLPEYYPNVGNAFGNFKGPYSIKARCLYGRYVHDWAFDYLRQLRQEFRFNSHTKNSNKKPYMITATFLEGHEGTGEVLRTLDDSLATFIEEFRDSGELENTVLIIGADHGLHMGLNFAFLQNGRIEHQNPFMALSVPEWLYQFSEDYQETFGSEKISPFKANEQRLTTPLEMHYTFRVLSDWPHFDTENWDRSLFAAQKAGRTCEEAGIGANFSSALASALTVALAVWSPVRYGLRSFGLARRLSDYYEIVCFTISLIVSQPILYLFSSVSWTESAVLVEAKSRAAFDAAQWMIESIWTLLAMILAVLFIGYALIKARKIARYTGRFTNASMESVLGTTASIRGRVYVSLCYVAVFVGLAIWRLLFRITGSKSIWLLQTASICDSLNAEFTLVVFVIDLFVNINRKPVWLGSSPSLYSSRSCSVETISHKTGHMLAECQLSSSKFGNVDEAMALKWQNIAGATTGGKLMSSTSSSAKAYYPTSKDIGSWQEEINRCYLQFSISHSENDGYSVSDISFESRPPERHGEPTVILHPLTN</sequence>
<dbReference type="InterPro" id="IPR004245">
    <property type="entry name" value="DUF229"/>
</dbReference>
<feature type="transmembrane region" description="Helical" evidence="2">
    <location>
        <begin position="718"/>
        <end position="738"/>
    </location>
</feature>
<protein>
    <submittedName>
        <fullName evidence="3">Uncharacterized protein</fullName>
    </submittedName>
</protein>
<accession>A0A9W7XHJ2</accession>
<dbReference type="PANTHER" id="PTHR10974:SF1">
    <property type="entry name" value="FI08016P-RELATED"/>
    <property type="match status" value="1"/>
</dbReference>
<dbReference type="InterPro" id="IPR017850">
    <property type="entry name" value="Alkaline_phosphatase_core_sf"/>
</dbReference>
<feature type="transmembrane region" description="Helical" evidence="2">
    <location>
        <begin position="43"/>
        <end position="65"/>
    </location>
</feature>
<gene>
    <name evidence="3" type="ORF">LPJ64_005160</name>
</gene>
<dbReference type="Gene3D" id="3.40.720.10">
    <property type="entry name" value="Alkaline Phosphatase, subunit A"/>
    <property type="match status" value="1"/>
</dbReference>
<evidence type="ECO:0000313" key="4">
    <source>
        <dbReference type="Proteomes" id="UP001145021"/>
    </source>
</evidence>
<keyword evidence="2" id="KW-0812">Transmembrane</keyword>
<keyword evidence="2" id="KW-1133">Transmembrane helix</keyword>
<reference evidence="3" key="1">
    <citation type="submission" date="2022-07" db="EMBL/GenBank/DDBJ databases">
        <title>Phylogenomic reconstructions and comparative analyses of Kickxellomycotina fungi.</title>
        <authorList>
            <person name="Reynolds N.K."/>
            <person name="Stajich J.E."/>
            <person name="Barry K."/>
            <person name="Grigoriev I.V."/>
            <person name="Crous P."/>
            <person name="Smith M.E."/>
        </authorList>
    </citation>
    <scope>NUCLEOTIDE SEQUENCE</scope>
    <source>
        <strain evidence="3">NBRC 105413</strain>
    </source>
</reference>
<keyword evidence="2" id="KW-0472">Membrane</keyword>
<feature type="region of interest" description="Disordered" evidence="1">
    <location>
        <begin position="888"/>
        <end position="909"/>
    </location>
</feature>
<dbReference type="GO" id="GO:0005615">
    <property type="term" value="C:extracellular space"/>
    <property type="evidence" value="ECO:0007669"/>
    <property type="project" value="TreeGrafter"/>
</dbReference>
<organism evidence="3 4">
    <name type="scientific">Coemansia asiatica</name>
    <dbReference type="NCBI Taxonomy" id="1052880"/>
    <lineage>
        <taxon>Eukaryota</taxon>
        <taxon>Fungi</taxon>
        <taxon>Fungi incertae sedis</taxon>
        <taxon>Zoopagomycota</taxon>
        <taxon>Kickxellomycotina</taxon>
        <taxon>Kickxellomycetes</taxon>
        <taxon>Kickxellales</taxon>
        <taxon>Kickxellaceae</taxon>
        <taxon>Coemansia</taxon>
    </lineage>
</organism>
<dbReference type="Pfam" id="PF02995">
    <property type="entry name" value="DUF229"/>
    <property type="match status" value="1"/>
</dbReference>
<dbReference type="PANTHER" id="PTHR10974">
    <property type="entry name" value="FI08016P-RELATED"/>
    <property type="match status" value="1"/>
</dbReference>
<feature type="transmembrane region" description="Helical" evidence="2">
    <location>
        <begin position="12"/>
        <end position="36"/>
    </location>
</feature>
<comment type="caution">
    <text evidence="3">The sequence shown here is derived from an EMBL/GenBank/DDBJ whole genome shotgun (WGS) entry which is preliminary data.</text>
</comment>
<keyword evidence="4" id="KW-1185">Reference proteome</keyword>
<dbReference type="SUPFAM" id="SSF53649">
    <property type="entry name" value="Alkaline phosphatase-like"/>
    <property type="match status" value="1"/>
</dbReference>
<evidence type="ECO:0000256" key="1">
    <source>
        <dbReference type="SAM" id="MobiDB-lite"/>
    </source>
</evidence>
<name>A0A9W7XHJ2_9FUNG</name>
<dbReference type="Proteomes" id="UP001145021">
    <property type="component" value="Unassembled WGS sequence"/>
</dbReference>
<proteinExistence type="predicted"/>
<dbReference type="AlphaFoldDB" id="A0A9W7XHJ2"/>
<feature type="transmembrane region" description="Helical" evidence="2">
    <location>
        <begin position="585"/>
        <end position="607"/>
    </location>
</feature>
<evidence type="ECO:0000313" key="3">
    <source>
        <dbReference type="EMBL" id="KAJ1643019.1"/>
    </source>
</evidence>
<feature type="transmembrane region" description="Helical" evidence="2">
    <location>
        <begin position="619"/>
        <end position="639"/>
    </location>
</feature>
<dbReference type="EMBL" id="JANBOH010000305">
    <property type="protein sequence ID" value="KAJ1643019.1"/>
    <property type="molecule type" value="Genomic_DNA"/>
</dbReference>
<feature type="transmembrane region" description="Helical" evidence="2">
    <location>
        <begin position="669"/>
        <end position="687"/>
    </location>
</feature>
<evidence type="ECO:0000256" key="2">
    <source>
        <dbReference type="SAM" id="Phobius"/>
    </source>
</evidence>